<dbReference type="SUPFAM" id="SSF49464">
    <property type="entry name" value="Carboxypeptidase regulatory domain-like"/>
    <property type="match status" value="1"/>
</dbReference>
<dbReference type="InterPro" id="IPR011662">
    <property type="entry name" value="Secretin/TonB_short_N"/>
</dbReference>
<dbReference type="GO" id="GO:0015344">
    <property type="term" value="F:siderophore uptake transmembrane transporter activity"/>
    <property type="evidence" value="ECO:0007669"/>
    <property type="project" value="TreeGrafter"/>
</dbReference>
<keyword evidence="6 14" id="KW-0732">Signal</keyword>
<gene>
    <name evidence="18" type="ORF">BN536_01055</name>
</gene>
<keyword evidence="11 12" id="KW-0998">Cell outer membrane</keyword>
<dbReference type="AlphaFoldDB" id="R5VDX8"/>
<proteinExistence type="inferred from homology"/>
<evidence type="ECO:0000313" key="18">
    <source>
        <dbReference type="EMBL" id="CCZ86114.1"/>
    </source>
</evidence>
<evidence type="ECO:0000259" key="17">
    <source>
        <dbReference type="Pfam" id="PF07715"/>
    </source>
</evidence>
<evidence type="ECO:0000256" key="4">
    <source>
        <dbReference type="ARBA" id="ARBA00022496"/>
    </source>
</evidence>
<feature type="domain" description="TonB-dependent receptor plug" evidence="17">
    <location>
        <begin position="201"/>
        <end position="304"/>
    </location>
</feature>
<dbReference type="Pfam" id="PF13715">
    <property type="entry name" value="CarbopepD_reg_2"/>
    <property type="match status" value="1"/>
</dbReference>
<keyword evidence="9 12" id="KW-0472">Membrane</keyword>
<dbReference type="InterPro" id="IPR023997">
    <property type="entry name" value="TonB-dep_OMP_SusC/RagA_CS"/>
</dbReference>
<dbReference type="PROSITE" id="PS52016">
    <property type="entry name" value="TONB_DEPENDENT_REC_3"/>
    <property type="match status" value="1"/>
</dbReference>
<evidence type="ECO:0000256" key="12">
    <source>
        <dbReference type="PROSITE-ProRule" id="PRU01360"/>
    </source>
</evidence>
<feature type="domain" description="TonB-dependent receptor-like beta-barrel" evidence="15">
    <location>
        <begin position="443"/>
        <end position="1016"/>
    </location>
</feature>
<dbReference type="Pfam" id="PF07715">
    <property type="entry name" value="Plug"/>
    <property type="match status" value="1"/>
</dbReference>
<comment type="caution">
    <text evidence="18">The sequence shown here is derived from an EMBL/GenBank/DDBJ whole genome shotgun (WGS) entry which is preliminary data.</text>
</comment>
<dbReference type="Proteomes" id="UP000018372">
    <property type="component" value="Unassembled WGS sequence"/>
</dbReference>
<dbReference type="PANTHER" id="PTHR30069:SF29">
    <property type="entry name" value="HEMOGLOBIN AND HEMOGLOBIN-HAPTOGLOBIN-BINDING PROTEIN 1-RELATED"/>
    <property type="match status" value="1"/>
</dbReference>
<keyword evidence="5 12" id="KW-0812">Transmembrane</keyword>
<sequence>MNYRKKAMLMAGALLCLNLSIYSQSISLKMSNVSVKKAMTELQTKSGYSFVYIAGDVDTDRTVSINASQLKDAVAQILKGQNVSYEIQGKNIVIKKGSQQQVTSGKRKKVTGTVKDANGEPIIGATVVEKGTTNGTVTDFDGNFVLEATEGTSLEISYIGYKTQQLTADSGKTLAVILNEDTEVLDEVVVMGYTTQSRNTLTGAAVALKEEKLKDVSTANVSSMLDGKVAGMNVSVSSGKPGGTGRIRIRGKGSLGSSLDPIWVVDGVIYNEDPCLSPNEIDNLSVLKDASSTALYGSRASNGVIVITTKKGSKDRQKFRVNIQQGLSDLSWGNLEMMNAQQLYDYQSVFNSSSWFTPDLLKHDTDWMDLATQTGLYTNASVSYQGGNEKVDSYLLLDYYRETGAVKEMNYNRYTIRNNNDYKIHEKFKAFTKLQGQYVHTKDQTASLYDSYLYLPWDYPYNEDGTVRTGKEQDWYGRDKNNYLERQYKNFSAYENFYVSATAGFVWTLLDGLTFESNNNVNYKIARDESYVDPNTIGGQAKSGTISNTNAITANYFTNQMLRYKTNINGKHDIQALVAYEYSRRFYEVTSATAKGIISGKEVISGTTGMDAMSGTKQAFNIQSVLSNVNYSFDGRYMLQASYRLDGSSKFGKDNQYGSFYTFSGAWNFNREKFMQPLSDILTAGKLRASWGVVGNMPDGYYNHLSLYTASMYNEEPASFPDQLGNKDLSWEKNQTLNVGVDLSFFNRVNLSLDYYNKYTSDLLYYVKFSAITGYGGQWQNIGAVRNKGFELNLDANLLSLKDWQWDFSFNLAHNKNKIEELYGGAPQISGLRRFEEGRDMDDLYMAEWAGVDPETGSPQWYTTDEDGKRVLTNSYSEATGAKTYVGSAAPKVTGGFNTMLTWKDLSFSASFAYSMGAKLYASGRELLDSDGAYDTYNQMVLKDGWVRWEKPGDIATHPKAISGGNANAHKTSSRYLEDADYLTLKNITLAYRLPKNFLSKLGLEDVTLSFSADNLFTITPYSQVDPATASYEGNGAGSSTVYPTVRKYVFGLSVGF</sequence>
<protein>
    <recommendedName>
        <fullName evidence="20">SusC/RagA family TonB-linked outer membrane protein</fullName>
    </recommendedName>
</protein>
<dbReference type="InterPro" id="IPR023996">
    <property type="entry name" value="TonB-dep_OMP_SusC/RagA"/>
</dbReference>
<feature type="chain" id="PRO_5004395291" description="SusC/RagA family TonB-linked outer membrane protein" evidence="14">
    <location>
        <begin position="26"/>
        <end position="1057"/>
    </location>
</feature>
<evidence type="ECO:0000256" key="11">
    <source>
        <dbReference type="ARBA" id="ARBA00023237"/>
    </source>
</evidence>
<evidence type="ECO:0000256" key="14">
    <source>
        <dbReference type="SAM" id="SignalP"/>
    </source>
</evidence>
<dbReference type="InterPro" id="IPR039426">
    <property type="entry name" value="TonB-dep_rcpt-like"/>
</dbReference>
<evidence type="ECO:0000256" key="8">
    <source>
        <dbReference type="ARBA" id="ARBA00023077"/>
    </source>
</evidence>
<evidence type="ECO:0000259" key="15">
    <source>
        <dbReference type="Pfam" id="PF00593"/>
    </source>
</evidence>
<organism evidence="18 19">
    <name type="scientific">Phocaeicola plebeius CAG:211</name>
    <dbReference type="NCBI Taxonomy" id="1263052"/>
    <lineage>
        <taxon>Bacteria</taxon>
        <taxon>Pseudomonadati</taxon>
        <taxon>Bacteroidota</taxon>
        <taxon>Bacteroidia</taxon>
        <taxon>Bacteroidales</taxon>
        <taxon>Bacteroidaceae</taxon>
        <taxon>Phocaeicola</taxon>
    </lineage>
</organism>
<keyword evidence="10" id="KW-0675">Receptor</keyword>
<dbReference type="GO" id="GO:0044718">
    <property type="term" value="P:siderophore transmembrane transport"/>
    <property type="evidence" value="ECO:0007669"/>
    <property type="project" value="TreeGrafter"/>
</dbReference>
<evidence type="ECO:0000256" key="5">
    <source>
        <dbReference type="ARBA" id="ARBA00022692"/>
    </source>
</evidence>
<dbReference type="NCBIfam" id="TIGR04056">
    <property type="entry name" value="OMP_RagA_SusC"/>
    <property type="match status" value="1"/>
</dbReference>
<evidence type="ECO:0000256" key="7">
    <source>
        <dbReference type="ARBA" id="ARBA00023004"/>
    </source>
</evidence>
<accession>R5VDX8</accession>
<dbReference type="GO" id="GO:0009279">
    <property type="term" value="C:cell outer membrane"/>
    <property type="evidence" value="ECO:0007669"/>
    <property type="project" value="UniProtKB-SubCell"/>
</dbReference>
<dbReference type="InterPro" id="IPR036942">
    <property type="entry name" value="Beta-barrel_TonB_sf"/>
</dbReference>
<evidence type="ECO:0000256" key="13">
    <source>
        <dbReference type="RuleBase" id="RU003357"/>
    </source>
</evidence>
<dbReference type="RefSeq" id="WP_022053330.1">
    <property type="nucleotide sequence ID" value="NZ_HF998112.1"/>
</dbReference>
<keyword evidence="2 12" id="KW-0813">Transport</keyword>
<dbReference type="NCBIfam" id="TIGR04057">
    <property type="entry name" value="SusC_RagA_signa"/>
    <property type="match status" value="1"/>
</dbReference>
<comment type="subcellular location">
    <subcellularLocation>
        <location evidence="1 12">Cell outer membrane</location>
        <topology evidence="1 12">Multi-pass membrane protein</topology>
    </subcellularLocation>
</comment>
<keyword evidence="4" id="KW-0406">Ion transport</keyword>
<keyword evidence="8 13" id="KW-0798">TonB box</keyword>
<feature type="domain" description="Secretin/TonB short N-terminal" evidence="16">
    <location>
        <begin position="48"/>
        <end position="95"/>
    </location>
</feature>
<comment type="similarity">
    <text evidence="12 13">Belongs to the TonB-dependent receptor family.</text>
</comment>
<dbReference type="Gene3D" id="2.60.40.1120">
    <property type="entry name" value="Carboxypeptidase-like, regulatory domain"/>
    <property type="match status" value="1"/>
</dbReference>
<dbReference type="InterPro" id="IPR037066">
    <property type="entry name" value="Plug_dom_sf"/>
</dbReference>
<evidence type="ECO:0000259" key="16">
    <source>
        <dbReference type="Pfam" id="PF07660"/>
    </source>
</evidence>
<dbReference type="Gene3D" id="2.170.130.10">
    <property type="entry name" value="TonB-dependent receptor, plug domain"/>
    <property type="match status" value="1"/>
</dbReference>
<evidence type="ECO:0000256" key="2">
    <source>
        <dbReference type="ARBA" id="ARBA00022448"/>
    </source>
</evidence>
<evidence type="ECO:0000256" key="9">
    <source>
        <dbReference type="ARBA" id="ARBA00023136"/>
    </source>
</evidence>
<dbReference type="Gene3D" id="2.40.170.20">
    <property type="entry name" value="TonB-dependent receptor, beta-barrel domain"/>
    <property type="match status" value="1"/>
</dbReference>
<dbReference type="FunFam" id="2.60.40.1120:FF:000003">
    <property type="entry name" value="Outer membrane protein Omp121"/>
    <property type="match status" value="1"/>
</dbReference>
<dbReference type="Pfam" id="PF07660">
    <property type="entry name" value="STN"/>
    <property type="match status" value="1"/>
</dbReference>
<keyword evidence="3 12" id="KW-1134">Transmembrane beta strand</keyword>
<dbReference type="InterPro" id="IPR008969">
    <property type="entry name" value="CarboxyPept-like_regulatory"/>
</dbReference>
<dbReference type="InterPro" id="IPR000531">
    <property type="entry name" value="Beta-barrel_TonB"/>
</dbReference>
<dbReference type="EMBL" id="CBAT010000009">
    <property type="protein sequence ID" value="CCZ86114.1"/>
    <property type="molecule type" value="Genomic_DNA"/>
</dbReference>
<dbReference type="Pfam" id="PF00593">
    <property type="entry name" value="TonB_dep_Rec_b-barrel"/>
    <property type="match status" value="1"/>
</dbReference>
<evidence type="ECO:0008006" key="20">
    <source>
        <dbReference type="Google" id="ProtNLM"/>
    </source>
</evidence>
<feature type="signal peptide" evidence="14">
    <location>
        <begin position="1"/>
        <end position="25"/>
    </location>
</feature>
<evidence type="ECO:0000256" key="10">
    <source>
        <dbReference type="ARBA" id="ARBA00023170"/>
    </source>
</evidence>
<evidence type="ECO:0000256" key="1">
    <source>
        <dbReference type="ARBA" id="ARBA00004571"/>
    </source>
</evidence>
<evidence type="ECO:0000313" key="19">
    <source>
        <dbReference type="Proteomes" id="UP000018372"/>
    </source>
</evidence>
<keyword evidence="7" id="KW-0408">Iron</keyword>
<reference evidence="18" key="1">
    <citation type="submission" date="2012-11" db="EMBL/GenBank/DDBJ databases">
        <title>Dependencies among metagenomic species, viruses, plasmids and units of genetic variation.</title>
        <authorList>
            <person name="Nielsen H.B."/>
            <person name="Almeida M."/>
            <person name="Juncker A.S."/>
            <person name="Rasmussen S."/>
            <person name="Li J."/>
            <person name="Sunagawa S."/>
            <person name="Plichta D."/>
            <person name="Gautier L."/>
            <person name="Le Chatelier E."/>
            <person name="Peletier E."/>
            <person name="Bonde I."/>
            <person name="Nielsen T."/>
            <person name="Manichanh C."/>
            <person name="Arumugam M."/>
            <person name="Batto J."/>
            <person name="Santos M.B.Q.D."/>
            <person name="Blom N."/>
            <person name="Borruel N."/>
            <person name="Burgdorf K.S."/>
            <person name="Boumezbeur F."/>
            <person name="Casellas F."/>
            <person name="Dore J."/>
            <person name="Guarner F."/>
            <person name="Hansen T."/>
            <person name="Hildebrand F."/>
            <person name="Kaas R.S."/>
            <person name="Kennedy S."/>
            <person name="Kristiansen K."/>
            <person name="Kultima J.R."/>
            <person name="Leonard P."/>
            <person name="Levenez F."/>
            <person name="Lund O."/>
            <person name="Moumen B."/>
            <person name="Le Paslier D."/>
            <person name="Pons N."/>
            <person name="Pedersen O."/>
            <person name="Prifti E."/>
            <person name="Qin J."/>
            <person name="Raes J."/>
            <person name="Tap J."/>
            <person name="Tims S."/>
            <person name="Ussery D.W."/>
            <person name="Yamada T."/>
            <person name="MetaHit consortium"/>
            <person name="Renault P."/>
            <person name="Sicheritz-Ponten T."/>
            <person name="Bork P."/>
            <person name="Wang J."/>
            <person name="Brunak S."/>
            <person name="Ehrlich S.D."/>
        </authorList>
    </citation>
    <scope>NUCLEOTIDE SEQUENCE [LARGE SCALE GENOMIC DNA]</scope>
</reference>
<evidence type="ECO:0000256" key="3">
    <source>
        <dbReference type="ARBA" id="ARBA00022452"/>
    </source>
</evidence>
<name>R5VDX8_9BACT</name>
<dbReference type="InterPro" id="IPR012910">
    <property type="entry name" value="Plug_dom"/>
</dbReference>
<dbReference type="PANTHER" id="PTHR30069">
    <property type="entry name" value="TONB-DEPENDENT OUTER MEMBRANE RECEPTOR"/>
    <property type="match status" value="1"/>
</dbReference>
<evidence type="ECO:0000256" key="6">
    <source>
        <dbReference type="ARBA" id="ARBA00022729"/>
    </source>
</evidence>
<keyword evidence="4" id="KW-0410">Iron transport</keyword>
<dbReference type="SUPFAM" id="SSF56935">
    <property type="entry name" value="Porins"/>
    <property type="match status" value="1"/>
</dbReference>